<dbReference type="EMBL" id="JAHRIO010000664">
    <property type="protein sequence ID" value="MEQ2158322.1"/>
    <property type="molecule type" value="Genomic_DNA"/>
</dbReference>
<dbReference type="Proteomes" id="UP001476798">
    <property type="component" value="Unassembled WGS sequence"/>
</dbReference>
<feature type="region of interest" description="Disordered" evidence="1">
    <location>
        <begin position="170"/>
        <end position="190"/>
    </location>
</feature>
<sequence length="218" mass="25598">MGGLGLYFECKRRIWLGLKEGTEECGGKFRKERSMICVCQWLREKYNMNMQQQSFMLAGQAPDNRTSHTLCFLYQLRGMSSYISRLTISNFNSGKLEGWTQEIMALIHHARSICSIGMSLRISAHSYLHYVSPIKKQLFKCTLSFFSLCIFAFILWHWWPSSRELTDREWGGERGEDMQQRSAARNSDPLRLRQRLQPPHMGRPFQIHAKDFKNFKTL</sequence>
<evidence type="ECO:0000256" key="1">
    <source>
        <dbReference type="SAM" id="MobiDB-lite"/>
    </source>
</evidence>
<protein>
    <submittedName>
        <fullName evidence="2">Uncharacterized protein</fullName>
    </submittedName>
</protein>
<name>A0ABV0MJR1_9TELE</name>
<feature type="compositionally biased region" description="Basic and acidic residues" evidence="1">
    <location>
        <begin position="170"/>
        <end position="179"/>
    </location>
</feature>
<comment type="caution">
    <text evidence="2">The sequence shown here is derived from an EMBL/GenBank/DDBJ whole genome shotgun (WGS) entry which is preliminary data.</text>
</comment>
<keyword evidence="3" id="KW-1185">Reference proteome</keyword>
<proteinExistence type="predicted"/>
<evidence type="ECO:0000313" key="3">
    <source>
        <dbReference type="Proteomes" id="UP001476798"/>
    </source>
</evidence>
<accession>A0ABV0MJR1</accession>
<evidence type="ECO:0000313" key="2">
    <source>
        <dbReference type="EMBL" id="MEQ2158322.1"/>
    </source>
</evidence>
<organism evidence="2 3">
    <name type="scientific">Goodea atripinnis</name>
    <dbReference type="NCBI Taxonomy" id="208336"/>
    <lineage>
        <taxon>Eukaryota</taxon>
        <taxon>Metazoa</taxon>
        <taxon>Chordata</taxon>
        <taxon>Craniata</taxon>
        <taxon>Vertebrata</taxon>
        <taxon>Euteleostomi</taxon>
        <taxon>Actinopterygii</taxon>
        <taxon>Neopterygii</taxon>
        <taxon>Teleostei</taxon>
        <taxon>Neoteleostei</taxon>
        <taxon>Acanthomorphata</taxon>
        <taxon>Ovalentaria</taxon>
        <taxon>Atherinomorphae</taxon>
        <taxon>Cyprinodontiformes</taxon>
        <taxon>Goodeidae</taxon>
        <taxon>Goodea</taxon>
    </lineage>
</organism>
<gene>
    <name evidence="2" type="ORF">GOODEAATRI_011028</name>
</gene>
<reference evidence="2 3" key="1">
    <citation type="submission" date="2021-06" db="EMBL/GenBank/DDBJ databases">
        <authorList>
            <person name="Palmer J.M."/>
        </authorList>
    </citation>
    <scope>NUCLEOTIDE SEQUENCE [LARGE SCALE GENOMIC DNA]</scope>
    <source>
        <strain evidence="2 3">GA_2019</strain>
        <tissue evidence="2">Muscle</tissue>
    </source>
</reference>